<accession>A0A7I5EEV0</accession>
<reference evidence="7" key="1">
    <citation type="submission" date="2020-12" db="UniProtKB">
        <authorList>
            <consortium name="WormBaseParasite"/>
        </authorList>
    </citation>
    <scope>IDENTIFICATION</scope>
    <source>
        <strain evidence="7">MHco3</strain>
    </source>
</reference>
<dbReference type="Pfam" id="PF01060">
    <property type="entry name" value="TTR-52"/>
    <property type="match status" value="1"/>
</dbReference>
<keyword evidence="3" id="KW-0964">Secreted</keyword>
<evidence type="ECO:0000313" key="7">
    <source>
        <dbReference type="WBParaSite" id="HCON_00187340-00001"/>
    </source>
</evidence>
<feature type="signal peptide" evidence="5">
    <location>
        <begin position="1"/>
        <end position="15"/>
    </location>
</feature>
<dbReference type="GO" id="GO:0009986">
    <property type="term" value="C:cell surface"/>
    <property type="evidence" value="ECO:0007669"/>
    <property type="project" value="InterPro"/>
</dbReference>
<evidence type="ECO:0000256" key="2">
    <source>
        <dbReference type="ARBA" id="ARBA00010112"/>
    </source>
</evidence>
<dbReference type="OrthoDB" id="10308179at2759"/>
<dbReference type="InterPro" id="IPR001534">
    <property type="entry name" value="Transthyretin-like"/>
</dbReference>
<evidence type="ECO:0000256" key="4">
    <source>
        <dbReference type="ARBA" id="ARBA00022729"/>
    </source>
</evidence>
<dbReference type="Gene3D" id="2.60.40.3330">
    <property type="match status" value="1"/>
</dbReference>
<feature type="chain" id="PRO_5029743524" evidence="5">
    <location>
        <begin position="16"/>
        <end position="134"/>
    </location>
</feature>
<comment type="similarity">
    <text evidence="2">Belongs to the nematode transthyretin-like family.</text>
</comment>
<dbReference type="OMA" id="HIELMEH"/>
<dbReference type="WBParaSite" id="HCON_00187340-00001">
    <property type="protein sequence ID" value="HCON_00187340-00001"/>
    <property type="gene ID" value="HCON_00187340"/>
</dbReference>
<proteinExistence type="inferred from homology"/>
<evidence type="ECO:0000313" key="6">
    <source>
        <dbReference type="Proteomes" id="UP000025227"/>
    </source>
</evidence>
<dbReference type="PANTHER" id="PTHR21700:SF30">
    <property type="entry name" value="TRANSTHYRETIN-LIKE FAMILY PROTEIN"/>
    <property type="match status" value="1"/>
</dbReference>
<sequence length="134" mass="15715">MITIFLLGFLTVINAKEVTVKVQGIFACNNQNMKDPLHIELMEHDEIGEDDLLAWSNVVGHPYYWELRGKEDELISIRPYLVIKHTCNGRKERAVIEIERIARDVSIDFGYQDLEEDFPENMRQIIKDQVKKRI</sequence>
<organism evidence="6 7">
    <name type="scientific">Haemonchus contortus</name>
    <name type="common">Barber pole worm</name>
    <dbReference type="NCBI Taxonomy" id="6289"/>
    <lineage>
        <taxon>Eukaryota</taxon>
        <taxon>Metazoa</taxon>
        <taxon>Ecdysozoa</taxon>
        <taxon>Nematoda</taxon>
        <taxon>Chromadorea</taxon>
        <taxon>Rhabditida</taxon>
        <taxon>Rhabditina</taxon>
        <taxon>Rhabditomorpha</taxon>
        <taxon>Strongyloidea</taxon>
        <taxon>Trichostrongylidae</taxon>
        <taxon>Haemonchus</taxon>
    </lineage>
</organism>
<comment type="subcellular location">
    <subcellularLocation>
        <location evidence="1">Secreted</location>
    </subcellularLocation>
</comment>
<dbReference type="InterPro" id="IPR038479">
    <property type="entry name" value="Transthyretin-like_sf"/>
</dbReference>
<dbReference type="GO" id="GO:0005576">
    <property type="term" value="C:extracellular region"/>
    <property type="evidence" value="ECO:0007669"/>
    <property type="project" value="UniProtKB-SubCell"/>
</dbReference>
<protein>
    <submittedName>
        <fullName evidence="7">Transthyretin-like family protein</fullName>
    </submittedName>
</protein>
<dbReference type="AlphaFoldDB" id="A0A7I5EEV0"/>
<name>A0A7I5EEV0_HAECO</name>
<evidence type="ECO:0000256" key="1">
    <source>
        <dbReference type="ARBA" id="ARBA00004613"/>
    </source>
</evidence>
<keyword evidence="4 5" id="KW-0732">Signal</keyword>
<keyword evidence="6" id="KW-1185">Reference proteome</keyword>
<dbReference type="PANTHER" id="PTHR21700">
    <property type="entry name" value="TRANSTHYRETIN-LIKE FAMILY PROTEIN-RELATED"/>
    <property type="match status" value="1"/>
</dbReference>
<dbReference type="Proteomes" id="UP000025227">
    <property type="component" value="Unplaced"/>
</dbReference>
<evidence type="ECO:0000256" key="3">
    <source>
        <dbReference type="ARBA" id="ARBA00022525"/>
    </source>
</evidence>
<evidence type="ECO:0000256" key="5">
    <source>
        <dbReference type="SAM" id="SignalP"/>
    </source>
</evidence>